<evidence type="ECO:0000256" key="7">
    <source>
        <dbReference type="ARBA" id="ARBA00023047"/>
    </source>
</evidence>
<keyword evidence="7" id="KW-0762">Sugar transport</keyword>
<comment type="similarity">
    <text evidence="2 9">Belongs to the ABC-2 integral membrane protein family.</text>
</comment>
<dbReference type="Pfam" id="PF01061">
    <property type="entry name" value="ABC2_membrane"/>
    <property type="match status" value="1"/>
</dbReference>
<feature type="domain" description="ABC transmembrane type-2" evidence="10">
    <location>
        <begin position="31"/>
        <end position="255"/>
    </location>
</feature>
<keyword evidence="5 9" id="KW-0812">Transmembrane</keyword>
<evidence type="ECO:0000313" key="12">
    <source>
        <dbReference type="Proteomes" id="UP000189627"/>
    </source>
</evidence>
<dbReference type="InterPro" id="IPR013525">
    <property type="entry name" value="ABC2_TM"/>
</dbReference>
<organism evidence="11 12">
    <name type="scientific">Cupriavidus necator</name>
    <name type="common">Alcaligenes eutrophus</name>
    <name type="synonym">Ralstonia eutropha</name>
    <dbReference type="NCBI Taxonomy" id="106590"/>
    <lineage>
        <taxon>Bacteria</taxon>
        <taxon>Pseudomonadati</taxon>
        <taxon>Pseudomonadota</taxon>
        <taxon>Betaproteobacteria</taxon>
        <taxon>Burkholderiales</taxon>
        <taxon>Burkholderiaceae</taxon>
        <taxon>Cupriavidus</taxon>
    </lineage>
</organism>
<gene>
    <name evidence="11" type="ORF">BJN34_21715</name>
</gene>
<keyword evidence="3 9" id="KW-0813">Transport</keyword>
<keyword evidence="6 9" id="KW-1133">Transmembrane helix</keyword>
<dbReference type="PANTHER" id="PTHR30413">
    <property type="entry name" value="INNER MEMBRANE TRANSPORT PERMEASE"/>
    <property type="match status" value="1"/>
</dbReference>
<accession>A0A1U9UV85</accession>
<keyword evidence="8 9" id="KW-0472">Membrane</keyword>
<evidence type="ECO:0000313" key="11">
    <source>
        <dbReference type="EMBL" id="AQV96489.1"/>
    </source>
</evidence>
<evidence type="ECO:0000256" key="1">
    <source>
        <dbReference type="ARBA" id="ARBA00004651"/>
    </source>
</evidence>
<feature type="transmembrane region" description="Helical" evidence="9">
    <location>
        <begin position="234"/>
        <end position="252"/>
    </location>
</feature>
<keyword evidence="4 9" id="KW-1003">Cell membrane</keyword>
<dbReference type="PROSITE" id="PS51012">
    <property type="entry name" value="ABC_TM2"/>
    <property type="match status" value="1"/>
</dbReference>
<evidence type="ECO:0000256" key="2">
    <source>
        <dbReference type="ARBA" id="ARBA00007783"/>
    </source>
</evidence>
<dbReference type="KEGG" id="cuh:BJN34_21715"/>
<feature type="transmembrane region" description="Helical" evidence="9">
    <location>
        <begin position="107"/>
        <end position="135"/>
    </location>
</feature>
<proteinExistence type="inferred from homology"/>
<dbReference type="AlphaFoldDB" id="A0A1U9UV85"/>
<evidence type="ECO:0000256" key="6">
    <source>
        <dbReference type="ARBA" id="ARBA00022989"/>
    </source>
</evidence>
<keyword evidence="7" id="KW-0625">Polysaccharide transport</keyword>
<sequence>MSLSSALRPRLGLVLLFSRQELVDRHRENALGALWLLLQPLAFIVLFSTVFSHFMRARLGTDADPNAYTIYLICGVLAWNAFANTITRLAGVYTGKAHLIRKIELDLWVMPLHVLLTEGVVWLISMGFFVLFLLWTGHPPTRLWLGLAPVMLTLAMLSYGIGLTLGALDVFLPDIKNALGILLQFGFWMTPVVYLPEILPPWAQAWLVWNPLYVIIDAIHQIVVFNRMPAWQPLAWILAGSVVLLLASHKLLRRLEGEIRDMI</sequence>
<feature type="transmembrane region" description="Helical" evidence="9">
    <location>
        <begin position="34"/>
        <end position="55"/>
    </location>
</feature>
<feature type="transmembrane region" description="Helical" evidence="9">
    <location>
        <begin position="67"/>
        <end position="86"/>
    </location>
</feature>
<feature type="transmembrane region" description="Helical" evidence="9">
    <location>
        <begin position="178"/>
        <end position="196"/>
    </location>
</feature>
<evidence type="ECO:0000256" key="8">
    <source>
        <dbReference type="ARBA" id="ARBA00023136"/>
    </source>
</evidence>
<dbReference type="OrthoDB" id="9786910at2"/>
<feature type="transmembrane region" description="Helical" evidence="9">
    <location>
        <begin position="147"/>
        <end position="171"/>
    </location>
</feature>
<evidence type="ECO:0000256" key="3">
    <source>
        <dbReference type="ARBA" id="ARBA00022448"/>
    </source>
</evidence>
<evidence type="ECO:0000256" key="9">
    <source>
        <dbReference type="RuleBase" id="RU361157"/>
    </source>
</evidence>
<protein>
    <recommendedName>
        <fullName evidence="9">Transport permease protein</fullName>
    </recommendedName>
</protein>
<reference evidence="12" key="1">
    <citation type="submission" date="2017-02" db="EMBL/GenBank/DDBJ databases">
        <title>Complete genome sequence of Cupriavidus necator strain NH9, a 3-chlorobenzoate degrader.</title>
        <authorList>
            <person name="Moriuchi R."/>
            <person name="Dohra H."/>
            <person name="Ogawa N."/>
        </authorList>
    </citation>
    <scope>NUCLEOTIDE SEQUENCE [LARGE SCALE GENOMIC DNA]</scope>
    <source>
        <strain evidence="12">NH9</strain>
    </source>
</reference>
<evidence type="ECO:0000256" key="5">
    <source>
        <dbReference type="ARBA" id="ARBA00022692"/>
    </source>
</evidence>
<dbReference type="Proteomes" id="UP000189627">
    <property type="component" value="Chromosome 2"/>
</dbReference>
<dbReference type="PANTHER" id="PTHR30413:SF10">
    <property type="entry name" value="CAPSULE POLYSACCHARIDE EXPORT INNER-MEMBRANE PROTEIN CTRC"/>
    <property type="match status" value="1"/>
</dbReference>
<dbReference type="GO" id="GO:0005886">
    <property type="term" value="C:plasma membrane"/>
    <property type="evidence" value="ECO:0007669"/>
    <property type="project" value="UniProtKB-SubCell"/>
</dbReference>
<name>A0A1U9UV85_CUPNE</name>
<evidence type="ECO:0000259" key="10">
    <source>
        <dbReference type="PROSITE" id="PS51012"/>
    </source>
</evidence>
<dbReference type="EMBL" id="CP017758">
    <property type="protein sequence ID" value="AQV96489.1"/>
    <property type="molecule type" value="Genomic_DNA"/>
</dbReference>
<dbReference type="GO" id="GO:0015774">
    <property type="term" value="P:polysaccharide transport"/>
    <property type="evidence" value="ECO:0007669"/>
    <property type="project" value="UniProtKB-KW"/>
</dbReference>
<comment type="subcellular location">
    <subcellularLocation>
        <location evidence="9">Cell inner membrane</location>
        <topology evidence="9">Multi-pass membrane protein</topology>
    </subcellularLocation>
    <subcellularLocation>
        <location evidence="1">Cell membrane</location>
        <topology evidence="1">Multi-pass membrane protein</topology>
    </subcellularLocation>
</comment>
<dbReference type="InterPro" id="IPR047817">
    <property type="entry name" value="ABC2_TM_bact-type"/>
</dbReference>
<evidence type="ECO:0000256" key="4">
    <source>
        <dbReference type="ARBA" id="ARBA00022475"/>
    </source>
</evidence>
<dbReference type="GO" id="GO:0140359">
    <property type="term" value="F:ABC-type transporter activity"/>
    <property type="evidence" value="ECO:0007669"/>
    <property type="project" value="InterPro"/>
</dbReference>
<dbReference type="GO" id="GO:0015920">
    <property type="term" value="P:lipopolysaccharide transport"/>
    <property type="evidence" value="ECO:0007669"/>
    <property type="project" value="TreeGrafter"/>
</dbReference>